<evidence type="ECO:0000256" key="7">
    <source>
        <dbReference type="ARBA" id="ARBA00023170"/>
    </source>
</evidence>
<reference evidence="13 14" key="2">
    <citation type="journal article" date="2008" name="Bioinformatics">
        <title>Assembly reconciliation.</title>
        <authorList>
            <person name="Zimin A.V."/>
            <person name="Smith D.R."/>
            <person name="Sutton G."/>
            <person name="Yorke J.A."/>
        </authorList>
    </citation>
    <scope>NUCLEOTIDE SEQUENCE [LARGE SCALE GENOMIC DNA]</scope>
    <source>
        <strain evidence="13 14">TSC#14021-0224.01</strain>
    </source>
</reference>
<keyword evidence="8 9" id="KW-0807">Transducer</keyword>
<dbReference type="OMA" id="QYILNYW"/>
<dbReference type="HOGENOM" id="CLU_009579_12_0_1"/>
<evidence type="ECO:0000256" key="4">
    <source>
        <dbReference type="ARBA" id="ARBA00022989"/>
    </source>
</evidence>
<dbReference type="AlphaFoldDB" id="B3P871"/>
<evidence type="ECO:0000256" key="8">
    <source>
        <dbReference type="ARBA" id="ARBA00023224"/>
    </source>
</evidence>
<evidence type="ECO:0000256" key="5">
    <source>
        <dbReference type="ARBA" id="ARBA00023040"/>
    </source>
</evidence>
<evidence type="ECO:0000313" key="13">
    <source>
        <dbReference type="EMBL" id="EDV53475.1"/>
    </source>
</evidence>
<dbReference type="PROSITE" id="PS50262">
    <property type="entry name" value="G_PROTEIN_RECEP_F1_2"/>
    <property type="match status" value="1"/>
</dbReference>
<feature type="transmembrane region" description="Helical" evidence="11">
    <location>
        <begin position="181"/>
        <end position="200"/>
    </location>
</feature>
<keyword evidence="14" id="KW-1185">Reference proteome</keyword>
<reference evidence="13 14" key="1">
    <citation type="journal article" date="2007" name="Nature">
        <title>Evolution of genes and genomes on the Drosophila phylogeny.</title>
        <authorList>
            <consortium name="Drosophila 12 Genomes Consortium"/>
            <person name="Clark A.G."/>
            <person name="Eisen M.B."/>
            <person name="Smith D.R."/>
            <person name="Bergman C.M."/>
            <person name="Oliver B."/>
            <person name="Markow T.A."/>
            <person name="Kaufman T.C."/>
            <person name="Kellis M."/>
            <person name="Gelbart W."/>
            <person name="Iyer V.N."/>
            <person name="Pollard D.A."/>
            <person name="Sackton T.B."/>
            <person name="Larracuente A.M."/>
            <person name="Singh N.D."/>
            <person name="Abad J.P."/>
            <person name="Abt D.N."/>
            <person name="Adryan B."/>
            <person name="Aguade M."/>
            <person name="Akashi H."/>
            <person name="Anderson W.W."/>
            <person name="Aquadro C.F."/>
            <person name="Ardell D.H."/>
            <person name="Arguello R."/>
            <person name="Artieri C.G."/>
            <person name="Barbash D.A."/>
            <person name="Barker D."/>
            <person name="Barsanti P."/>
            <person name="Batterham P."/>
            <person name="Batzoglou S."/>
            <person name="Begun D."/>
            <person name="Bhutkar A."/>
            <person name="Blanco E."/>
            <person name="Bosak S.A."/>
            <person name="Bradley R.K."/>
            <person name="Brand A.D."/>
            <person name="Brent M.R."/>
            <person name="Brooks A.N."/>
            <person name="Brown R.H."/>
            <person name="Butlin R.K."/>
            <person name="Caggese C."/>
            <person name="Calvi B.R."/>
            <person name="Bernardo de Carvalho A."/>
            <person name="Caspi A."/>
            <person name="Castrezana S."/>
            <person name="Celniker S.E."/>
            <person name="Chang J.L."/>
            <person name="Chapple C."/>
            <person name="Chatterji S."/>
            <person name="Chinwalla A."/>
            <person name="Civetta A."/>
            <person name="Clifton S.W."/>
            <person name="Comeron J.M."/>
            <person name="Costello J.C."/>
            <person name="Coyne J.A."/>
            <person name="Daub J."/>
            <person name="David R.G."/>
            <person name="Delcher A.L."/>
            <person name="Delehaunty K."/>
            <person name="Do C.B."/>
            <person name="Ebling H."/>
            <person name="Edwards K."/>
            <person name="Eickbush T."/>
            <person name="Evans J.D."/>
            <person name="Filipski A."/>
            <person name="Findeiss S."/>
            <person name="Freyhult E."/>
            <person name="Fulton L."/>
            <person name="Fulton R."/>
            <person name="Garcia A.C."/>
            <person name="Gardiner A."/>
            <person name="Garfield D.A."/>
            <person name="Garvin B.E."/>
            <person name="Gibson G."/>
            <person name="Gilbert D."/>
            <person name="Gnerre S."/>
            <person name="Godfrey J."/>
            <person name="Good R."/>
            <person name="Gotea V."/>
            <person name="Gravely B."/>
            <person name="Greenberg A.J."/>
            <person name="Griffiths-Jones S."/>
            <person name="Gross S."/>
            <person name="Guigo R."/>
            <person name="Gustafson E.A."/>
            <person name="Haerty W."/>
            <person name="Hahn M.W."/>
            <person name="Halligan D.L."/>
            <person name="Halpern A.L."/>
            <person name="Halter G.M."/>
            <person name="Han M.V."/>
            <person name="Heger A."/>
            <person name="Hillier L."/>
            <person name="Hinrichs A.S."/>
            <person name="Holmes I."/>
            <person name="Hoskins R.A."/>
            <person name="Hubisz M.J."/>
            <person name="Hultmark D."/>
            <person name="Huntley M.A."/>
            <person name="Jaffe D.B."/>
            <person name="Jagadeeshan S."/>
            <person name="Jeck W.R."/>
            <person name="Johnson J."/>
            <person name="Jones C.D."/>
            <person name="Jordan W.C."/>
            <person name="Karpen G.H."/>
            <person name="Kataoka E."/>
            <person name="Keightley P.D."/>
            <person name="Kheradpour P."/>
            <person name="Kirkness E.F."/>
            <person name="Koerich L.B."/>
            <person name="Kristiansen K."/>
            <person name="Kudrna D."/>
            <person name="Kulathinal R.J."/>
            <person name="Kumar S."/>
            <person name="Kwok R."/>
            <person name="Lander E."/>
            <person name="Langley C.H."/>
            <person name="Lapoint R."/>
            <person name="Lazzaro B.P."/>
            <person name="Lee S.J."/>
            <person name="Levesque L."/>
            <person name="Li R."/>
            <person name="Lin C.F."/>
            <person name="Lin M.F."/>
            <person name="Lindblad-Toh K."/>
            <person name="Llopart A."/>
            <person name="Long M."/>
            <person name="Low L."/>
            <person name="Lozovsky E."/>
            <person name="Lu J."/>
            <person name="Luo M."/>
            <person name="Machado C.A."/>
            <person name="Makalowski W."/>
            <person name="Marzo M."/>
            <person name="Matsuda M."/>
            <person name="Matzkin L."/>
            <person name="McAllister B."/>
            <person name="McBride C.S."/>
            <person name="McKernan B."/>
            <person name="McKernan K."/>
            <person name="Mendez-Lago M."/>
            <person name="Minx P."/>
            <person name="Mollenhauer M.U."/>
            <person name="Montooth K."/>
            <person name="Mount S.M."/>
            <person name="Mu X."/>
            <person name="Myers E."/>
            <person name="Negre B."/>
            <person name="Newfeld S."/>
            <person name="Nielsen R."/>
            <person name="Noor M.A."/>
            <person name="O'Grady P."/>
            <person name="Pachter L."/>
            <person name="Papaceit M."/>
            <person name="Parisi M.J."/>
            <person name="Parisi M."/>
            <person name="Parts L."/>
            <person name="Pedersen J.S."/>
            <person name="Pesole G."/>
            <person name="Phillippy A.M."/>
            <person name="Ponting C.P."/>
            <person name="Pop M."/>
            <person name="Porcelli D."/>
            <person name="Powell J.R."/>
            <person name="Prohaska S."/>
            <person name="Pruitt K."/>
            <person name="Puig M."/>
            <person name="Quesneville H."/>
            <person name="Ram K.R."/>
            <person name="Rand D."/>
            <person name="Rasmussen M.D."/>
            <person name="Reed L.K."/>
            <person name="Reenan R."/>
            <person name="Reily A."/>
            <person name="Remington K.A."/>
            <person name="Rieger T.T."/>
            <person name="Ritchie M.G."/>
            <person name="Robin C."/>
            <person name="Rogers Y.H."/>
            <person name="Rohde C."/>
            <person name="Rozas J."/>
            <person name="Rubenfield M.J."/>
            <person name="Ruiz A."/>
            <person name="Russo S."/>
            <person name="Salzberg S.L."/>
            <person name="Sanchez-Gracia A."/>
            <person name="Saranga D.J."/>
            <person name="Sato H."/>
            <person name="Schaeffer S.W."/>
            <person name="Schatz M.C."/>
            <person name="Schlenke T."/>
            <person name="Schwartz R."/>
            <person name="Segarra C."/>
            <person name="Singh R.S."/>
            <person name="Sirot L."/>
            <person name="Sirota M."/>
            <person name="Sisneros N.B."/>
            <person name="Smith C.D."/>
            <person name="Smith T.F."/>
            <person name="Spieth J."/>
            <person name="Stage D.E."/>
            <person name="Stark A."/>
            <person name="Stephan W."/>
            <person name="Strausberg R.L."/>
            <person name="Strempel S."/>
            <person name="Sturgill D."/>
            <person name="Sutton G."/>
            <person name="Sutton G.G."/>
            <person name="Tao W."/>
            <person name="Teichmann S."/>
            <person name="Tobari Y.N."/>
            <person name="Tomimura Y."/>
            <person name="Tsolas J.M."/>
            <person name="Valente V.L."/>
            <person name="Venter E."/>
            <person name="Venter J.C."/>
            <person name="Vicario S."/>
            <person name="Vieira F.G."/>
            <person name="Vilella A.J."/>
            <person name="Villasante A."/>
            <person name="Walenz B."/>
            <person name="Wang J."/>
            <person name="Wasserman M."/>
            <person name="Watts T."/>
            <person name="Wilson D."/>
            <person name="Wilson R.K."/>
            <person name="Wing R.A."/>
            <person name="Wolfner M.F."/>
            <person name="Wong A."/>
            <person name="Wong G.K."/>
            <person name="Wu C.I."/>
            <person name="Wu G."/>
            <person name="Yamamoto D."/>
            <person name="Yang H.P."/>
            <person name="Yang S.P."/>
            <person name="Yorke J.A."/>
            <person name="Yoshida K."/>
            <person name="Zdobnov E."/>
            <person name="Zhang P."/>
            <person name="Zhang Y."/>
            <person name="Zimin A.V."/>
            <person name="Baldwin J."/>
            <person name="Abdouelleil A."/>
            <person name="Abdulkadir J."/>
            <person name="Abebe A."/>
            <person name="Abera B."/>
            <person name="Abreu J."/>
            <person name="Acer S.C."/>
            <person name="Aftuck L."/>
            <person name="Alexander A."/>
            <person name="An P."/>
            <person name="Anderson E."/>
            <person name="Anderson S."/>
            <person name="Arachi H."/>
            <person name="Azer M."/>
            <person name="Bachantsang P."/>
            <person name="Barry A."/>
            <person name="Bayul T."/>
            <person name="Berlin A."/>
            <person name="Bessette D."/>
            <person name="Bloom T."/>
            <person name="Blye J."/>
            <person name="Boguslavskiy L."/>
            <person name="Bonnet C."/>
            <person name="Boukhgalter B."/>
            <person name="Bourzgui I."/>
            <person name="Brown A."/>
            <person name="Cahill P."/>
            <person name="Channer S."/>
            <person name="Cheshatsang Y."/>
            <person name="Chuda L."/>
            <person name="Citroen M."/>
            <person name="Collymore A."/>
            <person name="Cooke P."/>
            <person name="Costello M."/>
            <person name="D'Aco K."/>
            <person name="Daza R."/>
            <person name="De Haan G."/>
            <person name="DeGray S."/>
            <person name="DeMaso C."/>
            <person name="Dhargay N."/>
            <person name="Dooley K."/>
            <person name="Dooley E."/>
            <person name="Doricent M."/>
            <person name="Dorje P."/>
            <person name="Dorjee K."/>
            <person name="Dupes A."/>
            <person name="Elong R."/>
            <person name="Falk J."/>
            <person name="Farina A."/>
            <person name="Faro S."/>
            <person name="Ferguson D."/>
            <person name="Fisher S."/>
            <person name="Foley C.D."/>
            <person name="Franke A."/>
            <person name="Friedrich D."/>
            <person name="Gadbois L."/>
            <person name="Gearin G."/>
            <person name="Gearin C.R."/>
            <person name="Giannoukos G."/>
            <person name="Goode T."/>
            <person name="Graham J."/>
            <person name="Grandbois E."/>
            <person name="Grewal S."/>
            <person name="Gyaltsen K."/>
            <person name="Hafez N."/>
            <person name="Hagos B."/>
            <person name="Hall J."/>
            <person name="Henson C."/>
            <person name="Hollinger A."/>
            <person name="Honan T."/>
            <person name="Huard M.D."/>
            <person name="Hughes L."/>
            <person name="Hurhula B."/>
            <person name="Husby M.E."/>
            <person name="Kamat A."/>
            <person name="Kanga B."/>
            <person name="Kashin S."/>
            <person name="Khazanovich D."/>
            <person name="Kisner P."/>
            <person name="Lance K."/>
            <person name="Lara M."/>
            <person name="Lee W."/>
            <person name="Lennon N."/>
            <person name="Letendre F."/>
            <person name="LeVine R."/>
            <person name="Lipovsky A."/>
            <person name="Liu X."/>
            <person name="Liu J."/>
            <person name="Liu S."/>
            <person name="Lokyitsang T."/>
            <person name="Lokyitsang Y."/>
            <person name="Lubonja R."/>
            <person name="Lui A."/>
            <person name="MacDonald P."/>
            <person name="Magnisalis V."/>
            <person name="Maru K."/>
            <person name="Matthews C."/>
            <person name="McCusker W."/>
            <person name="McDonough S."/>
            <person name="Mehta T."/>
            <person name="Meldrim J."/>
            <person name="Meneus L."/>
            <person name="Mihai O."/>
            <person name="Mihalev A."/>
            <person name="Mihova T."/>
            <person name="Mittelman R."/>
            <person name="Mlenga V."/>
            <person name="Montmayeur A."/>
            <person name="Mulrain L."/>
            <person name="Navidi A."/>
            <person name="Naylor J."/>
            <person name="Negash T."/>
            <person name="Nguyen T."/>
            <person name="Nguyen N."/>
            <person name="Nicol R."/>
            <person name="Norbu C."/>
            <person name="Norbu N."/>
            <person name="Novod N."/>
            <person name="O'Neill B."/>
            <person name="Osman S."/>
            <person name="Markiewicz E."/>
            <person name="Oyono O.L."/>
            <person name="Patti C."/>
            <person name="Phunkhang P."/>
            <person name="Pierre F."/>
            <person name="Priest M."/>
            <person name="Raghuraman S."/>
            <person name="Rege F."/>
            <person name="Reyes R."/>
            <person name="Rise C."/>
            <person name="Rogov P."/>
            <person name="Ross K."/>
            <person name="Ryan E."/>
            <person name="Settipalli S."/>
            <person name="Shea T."/>
            <person name="Sherpa N."/>
            <person name="Shi L."/>
            <person name="Shih D."/>
            <person name="Sparrow T."/>
            <person name="Spaulding J."/>
            <person name="Stalker J."/>
            <person name="Stange-Thomann N."/>
            <person name="Stavropoulos S."/>
            <person name="Stone C."/>
            <person name="Strader C."/>
            <person name="Tesfaye S."/>
            <person name="Thomson T."/>
            <person name="Thoulutsang Y."/>
            <person name="Thoulutsang D."/>
            <person name="Topham K."/>
            <person name="Topping I."/>
            <person name="Tsamla T."/>
            <person name="Vassiliev H."/>
            <person name="Vo A."/>
            <person name="Wangchuk T."/>
            <person name="Wangdi T."/>
            <person name="Weiand M."/>
            <person name="Wilkinson J."/>
            <person name="Wilson A."/>
            <person name="Yadav S."/>
            <person name="Young G."/>
            <person name="Yu Q."/>
            <person name="Zembek L."/>
            <person name="Zhong D."/>
            <person name="Zimmer A."/>
            <person name="Zwirko Z."/>
            <person name="Jaffe D.B."/>
            <person name="Alvarez P."/>
            <person name="Brockman W."/>
            <person name="Butler J."/>
            <person name="Chin C."/>
            <person name="Gnerre S."/>
            <person name="Grabherr M."/>
            <person name="Kleber M."/>
            <person name="Mauceli E."/>
            <person name="MacCallum I."/>
        </authorList>
    </citation>
    <scope>NUCLEOTIDE SEQUENCE [LARGE SCALE GENOMIC DNA]</scope>
    <source>
        <strain evidence="13 14">TSC#14021-0224.01</strain>
    </source>
</reference>
<evidence type="ECO:0000256" key="3">
    <source>
        <dbReference type="ARBA" id="ARBA00022692"/>
    </source>
</evidence>
<evidence type="ECO:0000256" key="10">
    <source>
        <dbReference type="SAM" id="MobiDB-lite"/>
    </source>
</evidence>
<dbReference type="PRINTS" id="PR00237">
    <property type="entry name" value="GPCRRHODOPSN"/>
</dbReference>
<protein>
    <submittedName>
        <fullName evidence="13">GG12147</fullName>
    </submittedName>
</protein>
<dbReference type="SUPFAM" id="SSF81321">
    <property type="entry name" value="Family A G protein-coupled receptor-like"/>
    <property type="match status" value="1"/>
</dbReference>
<sequence>MELHNSHRLTGGSEKMFYIAPQQPLLRNEEDDYQEGSLSLPDAASLVYNTTALPSGDEESNYGYGSTTTLSGLQLETYNITVMMNFSCDRNELQSEDMWSSGYFKSIVYMLYIPIFIFALIGNGTVCYIVQSTPRMRTVTNYFIASLAVGDVLMSVFCVPSSFISLFILNYWPFGLALCHFVNYSQAVSVLVSAYTLVAISIDRYIAIMWPLKPRITKRYATYIIGCVWFIALATALPIPIVSGLEIPMSPWHEKCEKYICREIWPSRTQEYYYTLSLFALQFVVPLGVLIFTYTRITIRVWGKRPPGEAESSRDQRMARSKRKFNPNRSTLPVPRSAVNDKPHLLAAPRELRPKTKPWLKLSHQQAGVCGNDNHDDDSCRSSNLEFDFAFFPLFFLLPTAGEKSGVNGEQACQAGFLLLTVDGIP</sequence>
<dbReference type="eggNOG" id="KOG3656">
    <property type="taxonomic scope" value="Eukaryota"/>
</dbReference>
<dbReference type="KEGG" id="der:6555063"/>
<dbReference type="PANTHER" id="PTHR24235">
    <property type="entry name" value="NEUROPEPTIDE Y RECEPTOR"/>
    <property type="match status" value="1"/>
</dbReference>
<dbReference type="GO" id="GO:0016020">
    <property type="term" value="C:membrane"/>
    <property type="evidence" value="ECO:0007669"/>
    <property type="project" value="UniProtKB-SubCell"/>
</dbReference>
<gene>
    <name evidence="13" type="primary">Dere\GG12147</name>
    <name evidence="13" type="ORF">Dere_GG12147</name>
</gene>
<dbReference type="OrthoDB" id="10053194at2759"/>
<feature type="region of interest" description="Disordered" evidence="10">
    <location>
        <begin position="305"/>
        <end position="338"/>
    </location>
</feature>
<keyword evidence="6 11" id="KW-0472">Membrane</keyword>
<evidence type="ECO:0000259" key="12">
    <source>
        <dbReference type="PROSITE" id="PS50262"/>
    </source>
</evidence>
<keyword evidence="5 9" id="KW-0297">G-protein coupled receptor</keyword>
<keyword evidence="3 9" id="KW-0812">Transmembrane</keyword>
<dbReference type="PhylomeDB" id="B3P871"/>
<feature type="compositionally biased region" description="Basic and acidic residues" evidence="10">
    <location>
        <begin position="306"/>
        <end position="318"/>
    </location>
</feature>
<feature type="transmembrane region" description="Helical" evidence="11">
    <location>
        <begin position="272"/>
        <end position="295"/>
    </location>
</feature>
<dbReference type="PROSITE" id="PS00237">
    <property type="entry name" value="G_PROTEIN_RECEP_F1_1"/>
    <property type="match status" value="1"/>
</dbReference>
<feature type="transmembrane region" description="Helical" evidence="11">
    <location>
        <begin position="220"/>
        <end position="242"/>
    </location>
</feature>
<accession>B3P871</accession>
<feature type="transmembrane region" description="Helical" evidence="11">
    <location>
        <begin position="142"/>
        <end position="169"/>
    </location>
</feature>
<feature type="domain" description="G-protein coupled receptors family 1 profile" evidence="12">
    <location>
        <begin position="122"/>
        <end position="301"/>
    </location>
</feature>
<dbReference type="Pfam" id="PF00001">
    <property type="entry name" value="7tm_1"/>
    <property type="match status" value="1"/>
</dbReference>
<proteinExistence type="inferred from homology"/>
<evidence type="ECO:0000256" key="1">
    <source>
        <dbReference type="ARBA" id="ARBA00004141"/>
    </source>
</evidence>
<dbReference type="PANTHER" id="PTHR24235:SF29">
    <property type="entry name" value="GH23382P"/>
    <property type="match status" value="1"/>
</dbReference>
<dbReference type="Proteomes" id="UP000008711">
    <property type="component" value="Unassembled WGS sequence"/>
</dbReference>
<evidence type="ECO:0000313" key="14">
    <source>
        <dbReference type="Proteomes" id="UP000008711"/>
    </source>
</evidence>
<dbReference type="GO" id="GO:0004983">
    <property type="term" value="F:neuropeptide Y receptor activity"/>
    <property type="evidence" value="ECO:0007669"/>
    <property type="project" value="InterPro"/>
</dbReference>
<evidence type="ECO:0000256" key="2">
    <source>
        <dbReference type="ARBA" id="ARBA00010663"/>
    </source>
</evidence>
<evidence type="ECO:0000256" key="9">
    <source>
        <dbReference type="RuleBase" id="RU000688"/>
    </source>
</evidence>
<dbReference type="Gene3D" id="1.20.1070.10">
    <property type="entry name" value="Rhodopsin 7-helix transmembrane proteins"/>
    <property type="match status" value="1"/>
</dbReference>
<organism evidence="13 14">
    <name type="scientific">Drosophila erecta</name>
    <name type="common">Fruit fly</name>
    <dbReference type="NCBI Taxonomy" id="7220"/>
    <lineage>
        <taxon>Eukaryota</taxon>
        <taxon>Metazoa</taxon>
        <taxon>Ecdysozoa</taxon>
        <taxon>Arthropoda</taxon>
        <taxon>Hexapoda</taxon>
        <taxon>Insecta</taxon>
        <taxon>Pterygota</taxon>
        <taxon>Neoptera</taxon>
        <taxon>Endopterygota</taxon>
        <taxon>Diptera</taxon>
        <taxon>Brachycera</taxon>
        <taxon>Muscomorpha</taxon>
        <taxon>Ephydroidea</taxon>
        <taxon>Drosophilidae</taxon>
        <taxon>Drosophila</taxon>
        <taxon>Sophophora</taxon>
    </lineage>
</organism>
<comment type="subcellular location">
    <subcellularLocation>
        <location evidence="1">Membrane</location>
        <topology evidence="1">Multi-pass membrane protein</topology>
    </subcellularLocation>
</comment>
<keyword evidence="7 9" id="KW-0675">Receptor</keyword>
<evidence type="ECO:0000256" key="11">
    <source>
        <dbReference type="SAM" id="Phobius"/>
    </source>
</evidence>
<feature type="transmembrane region" description="Helical" evidence="11">
    <location>
        <begin position="107"/>
        <end position="130"/>
    </location>
</feature>
<keyword evidence="4 11" id="KW-1133">Transmembrane helix</keyword>
<evidence type="ECO:0000256" key="6">
    <source>
        <dbReference type="ARBA" id="ARBA00023136"/>
    </source>
</evidence>
<dbReference type="PRINTS" id="PR01012">
    <property type="entry name" value="NRPEPTIDEYR"/>
</dbReference>
<dbReference type="InterPro" id="IPR000611">
    <property type="entry name" value="NPY_rcpt"/>
</dbReference>
<dbReference type="InterPro" id="IPR000276">
    <property type="entry name" value="GPCR_Rhodpsn"/>
</dbReference>
<dbReference type="InterPro" id="IPR017452">
    <property type="entry name" value="GPCR_Rhodpsn_7TM"/>
</dbReference>
<dbReference type="EMBL" id="CH954182">
    <property type="protein sequence ID" value="EDV53475.1"/>
    <property type="molecule type" value="Genomic_DNA"/>
</dbReference>
<name>B3P871_DROER</name>
<comment type="similarity">
    <text evidence="2 9">Belongs to the G-protein coupled receptor 1 family.</text>
</comment>